<organism evidence="2 3">
    <name type="scientific">Schizophyllum amplum</name>
    <dbReference type="NCBI Taxonomy" id="97359"/>
    <lineage>
        <taxon>Eukaryota</taxon>
        <taxon>Fungi</taxon>
        <taxon>Dikarya</taxon>
        <taxon>Basidiomycota</taxon>
        <taxon>Agaricomycotina</taxon>
        <taxon>Agaricomycetes</taxon>
        <taxon>Agaricomycetidae</taxon>
        <taxon>Agaricales</taxon>
        <taxon>Schizophyllaceae</taxon>
        <taxon>Schizophyllum</taxon>
    </lineage>
</organism>
<keyword evidence="3" id="KW-1185">Reference proteome</keyword>
<evidence type="ECO:0000313" key="3">
    <source>
        <dbReference type="Proteomes" id="UP000320762"/>
    </source>
</evidence>
<feature type="compositionally biased region" description="Low complexity" evidence="1">
    <location>
        <begin position="239"/>
        <end position="258"/>
    </location>
</feature>
<evidence type="ECO:0000256" key="1">
    <source>
        <dbReference type="SAM" id="MobiDB-lite"/>
    </source>
</evidence>
<feature type="region of interest" description="Disordered" evidence="1">
    <location>
        <begin position="1"/>
        <end position="33"/>
    </location>
</feature>
<accession>A0A550CV23</accession>
<feature type="compositionally biased region" description="Basic residues" evidence="1">
    <location>
        <begin position="21"/>
        <end position="31"/>
    </location>
</feature>
<reference evidence="2 3" key="1">
    <citation type="journal article" date="2019" name="New Phytol.">
        <title>Comparative genomics reveals unique wood-decay strategies and fruiting body development in the Schizophyllaceae.</title>
        <authorList>
            <person name="Almasi E."/>
            <person name="Sahu N."/>
            <person name="Krizsan K."/>
            <person name="Balint B."/>
            <person name="Kovacs G.M."/>
            <person name="Kiss B."/>
            <person name="Cseklye J."/>
            <person name="Drula E."/>
            <person name="Henrissat B."/>
            <person name="Nagy I."/>
            <person name="Chovatia M."/>
            <person name="Adam C."/>
            <person name="LaButti K."/>
            <person name="Lipzen A."/>
            <person name="Riley R."/>
            <person name="Grigoriev I.V."/>
            <person name="Nagy L.G."/>
        </authorList>
    </citation>
    <scope>NUCLEOTIDE SEQUENCE [LARGE SCALE GENOMIC DNA]</scope>
    <source>
        <strain evidence="2 3">NL-1724</strain>
    </source>
</reference>
<dbReference type="EMBL" id="VDMD01000002">
    <property type="protein sequence ID" value="TRM68634.1"/>
    <property type="molecule type" value="Genomic_DNA"/>
</dbReference>
<feature type="region of interest" description="Disordered" evidence="1">
    <location>
        <begin position="55"/>
        <end position="101"/>
    </location>
</feature>
<name>A0A550CV23_9AGAR</name>
<protein>
    <submittedName>
        <fullName evidence="2">Uncharacterized protein</fullName>
    </submittedName>
</protein>
<dbReference type="AlphaFoldDB" id="A0A550CV23"/>
<comment type="caution">
    <text evidence="2">The sequence shown here is derived from an EMBL/GenBank/DDBJ whole genome shotgun (WGS) entry which is preliminary data.</text>
</comment>
<feature type="compositionally biased region" description="Pro residues" evidence="1">
    <location>
        <begin position="199"/>
        <end position="213"/>
    </location>
</feature>
<feature type="compositionally biased region" description="Polar residues" evidence="1">
    <location>
        <begin position="82"/>
        <end position="96"/>
    </location>
</feature>
<sequence length="258" mass="26409">MLCPPPHIGSLPWCQPGTRSPHGRKKKKKKQPLCQAIHIRERKETYKLCAIASSTAQHEKVADQDPFSGPSRAPTEQAHFSLLSSPRSSTHNQTAKGQKVGGLGVAPKTVETQRCTAPSRPPSQGACNIDEPHAYPIVYVQVPAHTAPQHPTYSKAGTLPPVPGMADHGAPSPLPAGLVSNTTTVPLAAAPPGFGNSGAPPPPLQPTQVPLPLPVAALPAPIAAPSSPQPPPAGGGGAAATVVLQPPQAATNTAAQAP</sequence>
<evidence type="ECO:0000313" key="2">
    <source>
        <dbReference type="EMBL" id="TRM68634.1"/>
    </source>
</evidence>
<gene>
    <name evidence="2" type="ORF">BD626DRAFT_565459</name>
</gene>
<feature type="compositionally biased region" description="Low complexity" evidence="1">
    <location>
        <begin position="214"/>
        <end position="226"/>
    </location>
</feature>
<dbReference type="Proteomes" id="UP000320762">
    <property type="component" value="Unassembled WGS sequence"/>
</dbReference>
<feature type="region of interest" description="Disordered" evidence="1">
    <location>
        <begin position="188"/>
        <end position="258"/>
    </location>
</feature>
<proteinExistence type="predicted"/>